<dbReference type="EMBL" id="JAODOP010000004">
    <property type="protein sequence ID" value="MEF3834142.1"/>
    <property type="molecule type" value="Genomic_DNA"/>
</dbReference>
<comment type="caution">
    <text evidence="1">The sequence shown here is derived from an EMBL/GenBank/DDBJ whole genome shotgun (WGS) entry which is preliminary data.</text>
</comment>
<organism evidence="1 2">
    <name type="scientific">Flavivirga spongiicola</name>
    <dbReference type="NCBI Taxonomy" id="421621"/>
    <lineage>
        <taxon>Bacteria</taxon>
        <taxon>Pseudomonadati</taxon>
        <taxon>Bacteroidota</taxon>
        <taxon>Flavobacteriia</taxon>
        <taxon>Flavobacteriales</taxon>
        <taxon>Flavobacteriaceae</taxon>
        <taxon>Flavivirga</taxon>
    </lineage>
</organism>
<protein>
    <submittedName>
        <fullName evidence="1">SMI1/KNR4 family protein</fullName>
    </submittedName>
</protein>
<gene>
    <name evidence="1" type="ORF">N1F79_13470</name>
</gene>
<dbReference type="Proteomes" id="UP001337305">
    <property type="component" value="Unassembled WGS sequence"/>
</dbReference>
<accession>A0ABU7XTS6</accession>
<dbReference type="RefSeq" id="WP_303306476.1">
    <property type="nucleotide sequence ID" value="NZ_JAODOP010000004.1"/>
</dbReference>
<proteinExistence type="predicted"/>
<dbReference type="SUPFAM" id="SSF160631">
    <property type="entry name" value="SMI1/KNR4-like"/>
    <property type="match status" value="1"/>
</dbReference>
<name>A0ABU7XTS6_9FLAO</name>
<keyword evidence="2" id="KW-1185">Reference proteome</keyword>
<evidence type="ECO:0000313" key="2">
    <source>
        <dbReference type="Proteomes" id="UP001337305"/>
    </source>
</evidence>
<dbReference type="InterPro" id="IPR037883">
    <property type="entry name" value="Knr4/Smi1-like_sf"/>
</dbReference>
<sequence>MNNLQIIEKLQSSTFTDEDGEQYTLDFQPALSDKEIENLKKQFPNSSIDKELLDILKYTKGWDGFGLERVYFDSIGEFGFWELSPYSITLGHDGFGNFWLLDIDKNGNLGKVFFACHDPAVFIVHSQNLNEYLMHLVEFYEKPESCHLNEVHDNTVMTVWDNNNLCVSKTDFLTKNTSFKGFLDEFEGDEWTVADLRNDKNGDGFAWGKFGSNQFTKRHGKELIWVIKNKKKGFFKRLFG</sequence>
<reference evidence="1 2" key="1">
    <citation type="submission" date="2022-09" db="EMBL/GenBank/DDBJ databases">
        <title>Genome sequencing of Flavivirga sp. MEBiC05379.</title>
        <authorList>
            <person name="Oh H.-M."/>
            <person name="Kwon K.K."/>
            <person name="Park M.J."/>
            <person name="Yang S.-H."/>
        </authorList>
    </citation>
    <scope>NUCLEOTIDE SEQUENCE [LARGE SCALE GENOMIC DNA]</scope>
    <source>
        <strain evidence="1 2">MEBiC05379</strain>
    </source>
</reference>
<evidence type="ECO:0000313" key="1">
    <source>
        <dbReference type="EMBL" id="MEF3834142.1"/>
    </source>
</evidence>